<evidence type="ECO:0000313" key="2">
    <source>
        <dbReference type="EMBL" id="SBO96924.1"/>
    </source>
</evidence>
<evidence type="ECO:0000259" key="1">
    <source>
        <dbReference type="PROSITE" id="PS50164"/>
    </source>
</evidence>
<protein>
    <recommendedName>
        <fullName evidence="1">GIY-YIG domain-containing protein</fullName>
    </recommendedName>
</protein>
<dbReference type="PROSITE" id="PS50164">
    <property type="entry name" value="GIY_YIG"/>
    <property type="match status" value="1"/>
</dbReference>
<proteinExistence type="predicted"/>
<dbReference type="InterPro" id="IPR000305">
    <property type="entry name" value="GIY-YIG_endonuc"/>
</dbReference>
<accession>A0A1M4EDS5</accession>
<dbReference type="EMBL" id="LT559118">
    <property type="protein sequence ID" value="SBO96924.1"/>
    <property type="molecule type" value="Genomic_DNA"/>
</dbReference>
<dbReference type="SUPFAM" id="SSF82771">
    <property type="entry name" value="GIY-YIG endonuclease"/>
    <property type="match status" value="1"/>
</dbReference>
<feature type="domain" description="GIY-YIG" evidence="1">
    <location>
        <begin position="21"/>
        <end position="89"/>
    </location>
</feature>
<reference evidence="2" key="1">
    <citation type="submission" date="2016-04" db="EMBL/GenBank/DDBJ databases">
        <authorList>
            <person name="Evans L.H."/>
            <person name="Alamgir A."/>
            <person name="Owens N."/>
            <person name="Weber N.D."/>
            <person name="Virtaneva K."/>
            <person name="Barbian K."/>
            <person name="Babar A."/>
            <person name="Rosenke K."/>
        </authorList>
    </citation>
    <scope>NUCLEOTIDE SEQUENCE</scope>
    <source>
        <strain evidence="2">Nono1</strain>
    </source>
</reference>
<dbReference type="AlphaFoldDB" id="A0A1M4EDS5"/>
<organism evidence="2">
    <name type="scientific">Nonomuraea gerenzanensis</name>
    <dbReference type="NCBI Taxonomy" id="93944"/>
    <lineage>
        <taxon>Bacteria</taxon>
        <taxon>Bacillati</taxon>
        <taxon>Actinomycetota</taxon>
        <taxon>Actinomycetes</taxon>
        <taxon>Streptosporangiales</taxon>
        <taxon>Streptosporangiaceae</taxon>
        <taxon>Nonomuraea</taxon>
    </lineage>
</organism>
<gene>
    <name evidence="2" type="ORF">BN4615_P6440</name>
</gene>
<dbReference type="Gene3D" id="3.40.1440.10">
    <property type="entry name" value="GIY-YIG endonuclease"/>
    <property type="match status" value="1"/>
</dbReference>
<name>A0A1M4EDS5_9ACTN</name>
<dbReference type="RefSeq" id="WP_225265718.1">
    <property type="nucleotide sequence ID" value="NZ_CP084058.1"/>
</dbReference>
<sequence>MNEWGEAGLAVLRAAAAHAPREAGVYLFLGERGFLGERDEVLYVGKAADLRRRPRRHAAVRAPASRLHQRYDLVRRVGWEIAADEVAAA</sequence>
<dbReference type="InterPro" id="IPR035901">
    <property type="entry name" value="GIY-YIG_endonuc_sf"/>
</dbReference>